<keyword evidence="1" id="KW-0812">Transmembrane</keyword>
<evidence type="ECO:0000313" key="2">
    <source>
        <dbReference type="EMBL" id="ALB29547.1"/>
    </source>
</evidence>
<dbReference type="KEGG" id="lhi:JP39_09390"/>
<dbReference type="RefSeq" id="WP_041501471.1">
    <property type="nucleotide sequence ID" value="NZ_BJDV01000010.1"/>
</dbReference>
<sequence length="381" mass="43512">MLTKKQLQKFDGWLFIFGYVLVLITGIVNSSAFNELLPTDAMNKIVVAFALGLFILKVFLNEYRVKELGLYVVILVILVLSWRQSQSTSLVSMFIFMISSRNVNGELINKIYLFISVGLMVLIIFSALKGVIPNYVYFRDGLSRVSLGIIYPTDFAAHVFYILASLAYLRKDKFNWKDFLFMVGISYWVYLQTNARLNFICSLLLAIGMYLAKWDRKNYLQKITWLAPIIGATVMIFLTYIYNPGSQFLNLLNHLLSGRFSIVNEVIHEYGIHAFGSNILQNGLGGPTGLNFNALFSKYVFIDSSYLRLLLMYGVVSLVVTILIISMMVKKTTDRYLLVILLVIFISGAIENHMLELAYNPFFLILFTECFKRKNLTQGSV</sequence>
<dbReference type="Proteomes" id="UP000061546">
    <property type="component" value="Chromosome"/>
</dbReference>
<keyword evidence="1" id="KW-1133">Transmembrane helix</keyword>
<accession>A0A0K2LE25</accession>
<gene>
    <name evidence="2" type="ORF">JP39_09390</name>
</gene>
<evidence type="ECO:0000313" key="3">
    <source>
        <dbReference type="Proteomes" id="UP000061546"/>
    </source>
</evidence>
<protein>
    <recommendedName>
        <fullName evidence="4">Polysaccharide polymerase</fullName>
    </recommendedName>
</protein>
<feature type="transmembrane region" description="Helical" evidence="1">
    <location>
        <begin position="41"/>
        <end position="60"/>
    </location>
</feature>
<feature type="transmembrane region" description="Helical" evidence="1">
    <location>
        <begin position="12"/>
        <end position="29"/>
    </location>
</feature>
<keyword evidence="3" id="KW-1185">Reference proteome</keyword>
<feature type="transmembrane region" description="Helical" evidence="1">
    <location>
        <begin position="223"/>
        <end position="242"/>
    </location>
</feature>
<dbReference type="EMBL" id="CP012559">
    <property type="protein sequence ID" value="ALB29547.1"/>
    <property type="molecule type" value="Genomic_DNA"/>
</dbReference>
<feature type="transmembrane region" description="Helical" evidence="1">
    <location>
        <begin position="149"/>
        <end position="169"/>
    </location>
</feature>
<evidence type="ECO:0008006" key="4">
    <source>
        <dbReference type="Google" id="ProtNLM"/>
    </source>
</evidence>
<proteinExistence type="predicted"/>
<feature type="transmembrane region" description="Helical" evidence="1">
    <location>
        <begin position="111"/>
        <end position="137"/>
    </location>
</feature>
<reference evidence="2 3" key="1">
    <citation type="submission" date="2015-08" db="EMBL/GenBank/DDBJ databases">
        <title>Genomic sequence of Lactobacillus heilongjiangensis DSM 28069, isolated from Chinese traditional pickle.</title>
        <authorList>
            <person name="Jiang X."/>
            <person name="Zheng B."/>
            <person name="Cheng H."/>
        </authorList>
    </citation>
    <scope>NUCLEOTIDE SEQUENCE [LARGE SCALE GENOMIC DNA]</scope>
    <source>
        <strain evidence="2 3">DSM 28069</strain>
    </source>
</reference>
<dbReference type="STRING" id="1074467.JP39_09390"/>
<feature type="transmembrane region" description="Helical" evidence="1">
    <location>
        <begin position="72"/>
        <end position="99"/>
    </location>
</feature>
<keyword evidence="1" id="KW-0472">Membrane</keyword>
<organism evidence="2 3">
    <name type="scientific">Companilactobacillus heilongjiangensis</name>
    <dbReference type="NCBI Taxonomy" id="1074467"/>
    <lineage>
        <taxon>Bacteria</taxon>
        <taxon>Bacillati</taxon>
        <taxon>Bacillota</taxon>
        <taxon>Bacilli</taxon>
        <taxon>Lactobacillales</taxon>
        <taxon>Lactobacillaceae</taxon>
        <taxon>Companilactobacillus</taxon>
    </lineage>
</organism>
<dbReference type="OrthoDB" id="2085113at2"/>
<feature type="transmembrane region" description="Helical" evidence="1">
    <location>
        <begin position="306"/>
        <end position="329"/>
    </location>
</feature>
<feature type="transmembrane region" description="Helical" evidence="1">
    <location>
        <begin position="336"/>
        <end position="355"/>
    </location>
</feature>
<feature type="transmembrane region" description="Helical" evidence="1">
    <location>
        <begin position="189"/>
        <end position="211"/>
    </location>
</feature>
<name>A0A0K2LE25_9LACO</name>
<evidence type="ECO:0000256" key="1">
    <source>
        <dbReference type="SAM" id="Phobius"/>
    </source>
</evidence>
<dbReference type="AlphaFoldDB" id="A0A0K2LE25"/>